<feature type="transmembrane region" description="Helical" evidence="1">
    <location>
        <begin position="345"/>
        <end position="368"/>
    </location>
</feature>
<keyword evidence="1" id="KW-0472">Membrane</keyword>
<feature type="transmembrane region" description="Helical" evidence="1">
    <location>
        <begin position="477"/>
        <end position="500"/>
    </location>
</feature>
<evidence type="ECO:0000313" key="3">
    <source>
        <dbReference type="Proteomes" id="UP000270034"/>
    </source>
</evidence>
<dbReference type="Pfam" id="PF03929">
    <property type="entry name" value="PepSY_TM"/>
    <property type="match status" value="1"/>
</dbReference>
<dbReference type="PANTHER" id="PTHR34219">
    <property type="entry name" value="IRON-REGULATED INNER MEMBRANE PROTEIN-RELATED"/>
    <property type="match status" value="1"/>
</dbReference>
<organism evidence="2 3">
    <name type="scientific">Acetobacter orientalis</name>
    <dbReference type="NCBI Taxonomy" id="146474"/>
    <lineage>
        <taxon>Bacteria</taxon>
        <taxon>Pseudomonadati</taxon>
        <taxon>Pseudomonadota</taxon>
        <taxon>Alphaproteobacteria</taxon>
        <taxon>Acetobacterales</taxon>
        <taxon>Acetobacteraceae</taxon>
        <taxon>Acetobacter</taxon>
    </lineage>
</organism>
<reference evidence="2 3" key="1">
    <citation type="submission" date="2018-02" db="EMBL/GenBank/DDBJ databases">
        <title>Acetobacter orientalis genome.</title>
        <authorList>
            <person name="Nakashima N."/>
            <person name="Tamura T."/>
        </authorList>
    </citation>
    <scope>NUCLEOTIDE SEQUENCE [LARGE SCALE GENOMIC DNA]</scope>
    <source>
        <strain evidence="2 3">FAN1</strain>
    </source>
</reference>
<name>A0A2Z5ZJ75_9PROT</name>
<dbReference type="KEGG" id="aot:AcetOri_orf03449"/>
<dbReference type="EMBL" id="AP018515">
    <property type="protein sequence ID" value="BBC80638.1"/>
    <property type="molecule type" value="Genomic_DNA"/>
</dbReference>
<accession>A0A2Z5ZJ75</accession>
<dbReference type="InterPro" id="IPR005625">
    <property type="entry name" value="PepSY-ass_TM"/>
</dbReference>
<evidence type="ECO:0000256" key="1">
    <source>
        <dbReference type="SAM" id="Phobius"/>
    </source>
</evidence>
<gene>
    <name evidence="2" type="ORF">AcetOrient_orf03449</name>
</gene>
<feature type="transmembrane region" description="Helical" evidence="1">
    <location>
        <begin position="419"/>
        <end position="438"/>
    </location>
</feature>
<protein>
    <submittedName>
        <fullName evidence="2">PepSY-associated TM helix domain-containing protein</fullName>
    </submittedName>
</protein>
<evidence type="ECO:0000313" key="2">
    <source>
        <dbReference type="EMBL" id="BBC80638.1"/>
    </source>
</evidence>
<feature type="transmembrane region" description="Helical" evidence="1">
    <location>
        <begin position="21"/>
        <end position="42"/>
    </location>
</feature>
<sequence>MRAHNTMKRPYLREMRAFHSWVGLFLGWILFGVLLTGSLAVFHTELDQWGLTELSFAKPVAPEQAVAQSVEYLSAHAPDARLWRIILPDERDPYLRAAYKTASGGMVEAILNSGPQPFIVRNEQLGSFFLLYHSHLLLKRTLTQIGLFLVGAAGIAMLCVCISGVWSHIKVFAEFFTFRPGKNKHRAWLDLHTVLGILPLPFHLMISYTGLIMLYWLYVPSAASVIYGNNLSTFRQEALGTYSMVLPPQKGPATPLFSLTTLLHDAQSHWGQGAIAKIYVRDPFYKGAIVEFWHERAHQVGQQYARRVYNGATGQLILQNMPLTFVARVQSVLAGLHWVEWGGPSIRWCYALAGLMGAGSVATGLILYTQKQSRAVQNTVLVTVARKLNVCALLGFSCACLSVFWAERLLPYTWPQRNALLPVVFLGVWFASIVHAFLTPTRLGWVHQGCLFITLCGLLPLTGWYRHMSLLSACMVGHWSVAVVDVSALVIALLGCVVLYRVCRHKRVLKA</sequence>
<keyword evidence="1" id="KW-0812">Transmembrane</keyword>
<feature type="transmembrane region" description="Helical" evidence="1">
    <location>
        <begin position="187"/>
        <end position="206"/>
    </location>
</feature>
<proteinExistence type="predicted"/>
<dbReference type="Proteomes" id="UP000270034">
    <property type="component" value="Chromosome"/>
</dbReference>
<feature type="transmembrane region" description="Helical" evidence="1">
    <location>
        <begin position="445"/>
        <end position="465"/>
    </location>
</feature>
<keyword evidence="1" id="KW-1133">Transmembrane helix</keyword>
<feature type="transmembrane region" description="Helical" evidence="1">
    <location>
        <begin position="388"/>
        <end position="407"/>
    </location>
</feature>
<dbReference type="AlphaFoldDB" id="A0A2Z5ZJ75"/>
<dbReference type="PANTHER" id="PTHR34219:SF4">
    <property type="entry name" value="PEPSY DOMAIN-CONTAINING PROTEIN"/>
    <property type="match status" value="1"/>
</dbReference>
<feature type="transmembrane region" description="Helical" evidence="1">
    <location>
        <begin position="145"/>
        <end position="166"/>
    </location>
</feature>